<proteinExistence type="predicted"/>
<evidence type="ECO:0000313" key="1">
    <source>
        <dbReference type="EMBL" id="GFD44126.1"/>
    </source>
</evidence>
<reference evidence="1" key="1">
    <citation type="journal article" date="2019" name="Sci. Rep.">
        <title>Draft genome of Tanacetum cinerariifolium, the natural source of mosquito coil.</title>
        <authorList>
            <person name="Yamashiro T."/>
            <person name="Shiraishi A."/>
            <person name="Satake H."/>
            <person name="Nakayama K."/>
        </authorList>
    </citation>
    <scope>NUCLEOTIDE SEQUENCE</scope>
</reference>
<protein>
    <submittedName>
        <fullName evidence="1">Uncharacterized protein</fullName>
    </submittedName>
</protein>
<comment type="caution">
    <text evidence="1">The sequence shown here is derived from an EMBL/GenBank/DDBJ whole genome shotgun (WGS) entry which is preliminary data.</text>
</comment>
<dbReference type="AlphaFoldDB" id="A0A699WE83"/>
<sequence>RDTVQCLAFSRRIFTTFSAGGGGARRDNAIHCVVFVSLSGVFADGSNHRTLCSKRADSLSI</sequence>
<organism evidence="1">
    <name type="scientific">Tanacetum cinerariifolium</name>
    <name type="common">Dalmatian daisy</name>
    <name type="synonym">Chrysanthemum cinerariifolium</name>
    <dbReference type="NCBI Taxonomy" id="118510"/>
    <lineage>
        <taxon>Eukaryota</taxon>
        <taxon>Viridiplantae</taxon>
        <taxon>Streptophyta</taxon>
        <taxon>Embryophyta</taxon>
        <taxon>Tracheophyta</taxon>
        <taxon>Spermatophyta</taxon>
        <taxon>Magnoliopsida</taxon>
        <taxon>eudicotyledons</taxon>
        <taxon>Gunneridae</taxon>
        <taxon>Pentapetalae</taxon>
        <taxon>asterids</taxon>
        <taxon>campanulids</taxon>
        <taxon>Asterales</taxon>
        <taxon>Asteraceae</taxon>
        <taxon>Asteroideae</taxon>
        <taxon>Anthemideae</taxon>
        <taxon>Anthemidinae</taxon>
        <taxon>Tanacetum</taxon>
    </lineage>
</organism>
<accession>A0A699WE83</accession>
<dbReference type="EMBL" id="BKCJ011614179">
    <property type="protein sequence ID" value="GFD44126.1"/>
    <property type="molecule type" value="Genomic_DNA"/>
</dbReference>
<feature type="non-terminal residue" evidence="1">
    <location>
        <position position="1"/>
    </location>
</feature>
<gene>
    <name evidence="1" type="ORF">Tci_916095</name>
</gene>
<name>A0A699WE83_TANCI</name>